<dbReference type="WBParaSite" id="MBELARI_LOCUS13010">
    <property type="protein sequence ID" value="MBELARI_LOCUS13010"/>
    <property type="gene ID" value="MBELARI_LOCUS13010"/>
</dbReference>
<dbReference type="AlphaFoldDB" id="A0AAF3EGN9"/>
<sequence length="443" mass="52341">MQIFFLDGYKRITSESSAPRKNRNRKELSQRCCQYSLIYHDIVPQIIDLYFEHLDWPRIQMMLKSLSGQQDKWKREDGKIVSPIKNFHLIRLLRERLFSINDKNYRARKEIKSEKNDGEWDAKPTQIDAIRHLVAYAYELRQLFPYASTQYETFYETLYEYNQLFSKCIKLRELTVESVNDCLELLRTLIKLEFIALHPNETVSATIIENVLNRFGWMPAVNTWMALQSGFYASNGIVPLLTYVTRGIDQNPQKATDLQYVLHKAQNFLPASRVHTIYAAILVSLRKYTEAIDYTNKHKTDMDSPHIVLAFRLINNLRATKKLNNEFVYKFSEIMLEHSRLKEDPEQCLELQKDFLKLCETKKLGRFALQLFELFDKMGIQIDSEHQDKIMKVANRQAELEKIWLFKPNGLLSLSEEDEIVKSSDFWKRFDKYSNRETSPPST</sequence>
<reference evidence="2" key="1">
    <citation type="submission" date="2024-02" db="UniProtKB">
        <authorList>
            <consortium name="WormBaseParasite"/>
        </authorList>
    </citation>
    <scope>IDENTIFICATION</scope>
</reference>
<evidence type="ECO:0000313" key="2">
    <source>
        <dbReference type="WBParaSite" id="MBELARI_LOCUS13010"/>
    </source>
</evidence>
<keyword evidence="1" id="KW-1185">Reference proteome</keyword>
<proteinExistence type="predicted"/>
<accession>A0AAF3EGN9</accession>
<protein>
    <submittedName>
        <fullName evidence="2">Uncharacterized protein</fullName>
    </submittedName>
</protein>
<dbReference type="GO" id="GO:0005634">
    <property type="term" value="C:nucleus"/>
    <property type="evidence" value="ECO:0007669"/>
    <property type="project" value="TreeGrafter"/>
</dbReference>
<dbReference type="InterPro" id="IPR033490">
    <property type="entry name" value="LRP130"/>
</dbReference>
<evidence type="ECO:0000313" key="1">
    <source>
        <dbReference type="Proteomes" id="UP000887575"/>
    </source>
</evidence>
<organism evidence="1 2">
    <name type="scientific">Mesorhabditis belari</name>
    <dbReference type="NCBI Taxonomy" id="2138241"/>
    <lineage>
        <taxon>Eukaryota</taxon>
        <taxon>Metazoa</taxon>
        <taxon>Ecdysozoa</taxon>
        <taxon>Nematoda</taxon>
        <taxon>Chromadorea</taxon>
        <taxon>Rhabditida</taxon>
        <taxon>Rhabditina</taxon>
        <taxon>Rhabditomorpha</taxon>
        <taxon>Rhabditoidea</taxon>
        <taxon>Rhabditidae</taxon>
        <taxon>Mesorhabditinae</taxon>
        <taxon>Mesorhabditis</taxon>
    </lineage>
</organism>
<name>A0AAF3EGN9_9BILA</name>
<dbReference type="GO" id="GO:0070129">
    <property type="term" value="P:regulation of mitochondrial translation"/>
    <property type="evidence" value="ECO:0007669"/>
    <property type="project" value="TreeGrafter"/>
</dbReference>
<dbReference type="GO" id="GO:0005739">
    <property type="term" value="C:mitochondrion"/>
    <property type="evidence" value="ECO:0007669"/>
    <property type="project" value="TreeGrafter"/>
</dbReference>
<dbReference type="PANTHER" id="PTHR46669">
    <property type="entry name" value="LEUCINE-RICH PPR MOTIF-CONTAINING PROTEIN, MITOCHONDRIAL"/>
    <property type="match status" value="1"/>
</dbReference>
<dbReference type="PANTHER" id="PTHR46669:SF1">
    <property type="entry name" value="LEUCINE-RICH PPR MOTIF-CONTAINING PROTEIN, MITOCHONDRIAL"/>
    <property type="match status" value="1"/>
</dbReference>
<dbReference type="Proteomes" id="UP000887575">
    <property type="component" value="Unassembled WGS sequence"/>
</dbReference>
<dbReference type="GO" id="GO:0003730">
    <property type="term" value="F:mRNA 3'-UTR binding"/>
    <property type="evidence" value="ECO:0007669"/>
    <property type="project" value="TreeGrafter"/>
</dbReference>